<dbReference type="KEGG" id="jli:EXU32_03390"/>
<gene>
    <name evidence="5" type="ORF">EXU32_03390</name>
</gene>
<evidence type="ECO:0000256" key="1">
    <source>
        <dbReference type="ARBA" id="ARBA00006432"/>
    </source>
</evidence>
<protein>
    <submittedName>
        <fullName evidence="5">O-succinylbenzoate--CoA ligase</fullName>
    </submittedName>
</protein>
<dbReference type="InterPro" id="IPR000873">
    <property type="entry name" value="AMP-dep_synth/lig_dom"/>
</dbReference>
<proteinExistence type="inferred from homology"/>
<dbReference type="GO" id="GO:0031956">
    <property type="term" value="F:medium-chain fatty acid-CoA ligase activity"/>
    <property type="evidence" value="ECO:0007669"/>
    <property type="project" value="TreeGrafter"/>
</dbReference>
<evidence type="ECO:0000259" key="3">
    <source>
        <dbReference type="Pfam" id="PF00501"/>
    </source>
</evidence>
<dbReference type="Pfam" id="PF00501">
    <property type="entry name" value="AMP-binding"/>
    <property type="match status" value="1"/>
</dbReference>
<feature type="domain" description="AMP-dependent synthetase/ligase" evidence="3">
    <location>
        <begin position="37"/>
        <end position="201"/>
    </location>
</feature>
<keyword evidence="2 5" id="KW-0436">Ligase</keyword>
<dbReference type="EMBL" id="CP036164">
    <property type="protein sequence ID" value="QBF45394.1"/>
    <property type="molecule type" value="Genomic_DNA"/>
</dbReference>
<keyword evidence="6" id="KW-1185">Reference proteome</keyword>
<dbReference type="Gene3D" id="3.30.300.30">
    <property type="match status" value="1"/>
</dbReference>
<dbReference type="Pfam" id="PF13193">
    <property type="entry name" value="AMP-binding_C"/>
    <property type="match status" value="1"/>
</dbReference>
<dbReference type="GO" id="GO:0006631">
    <property type="term" value="P:fatty acid metabolic process"/>
    <property type="evidence" value="ECO:0007669"/>
    <property type="project" value="TreeGrafter"/>
</dbReference>
<organism evidence="5 6">
    <name type="scientific">Janibacter limosus</name>
    <dbReference type="NCBI Taxonomy" id="53458"/>
    <lineage>
        <taxon>Bacteria</taxon>
        <taxon>Bacillati</taxon>
        <taxon>Actinomycetota</taxon>
        <taxon>Actinomycetes</taxon>
        <taxon>Micrococcales</taxon>
        <taxon>Intrasporangiaceae</taxon>
        <taxon>Janibacter</taxon>
    </lineage>
</organism>
<feature type="domain" description="AMP-binding enzyme C-terminal" evidence="4">
    <location>
        <begin position="256"/>
        <end position="317"/>
    </location>
</feature>
<evidence type="ECO:0000313" key="6">
    <source>
        <dbReference type="Proteomes" id="UP000290408"/>
    </source>
</evidence>
<dbReference type="InterPro" id="IPR025110">
    <property type="entry name" value="AMP-bd_C"/>
</dbReference>
<evidence type="ECO:0000313" key="5">
    <source>
        <dbReference type="EMBL" id="QBF45394.1"/>
    </source>
</evidence>
<accession>A0A4P6MPU3</accession>
<dbReference type="Proteomes" id="UP000290408">
    <property type="component" value="Chromosome"/>
</dbReference>
<sequence length="331" mass="34994">MPLPEVTAREVVDVLATNDPVAAFGDAQHRGLRVALPTSGTSGHPRTIVRTTASWTDSFAAVSDLTGTAADSRIWIPGPVTATMNLFAAVHAHAVGATLVDRLTDATHAHLTPAALRRLLADDADLTGRDLVVAGDRVDATEAARVRAAGGRLHHYYGAAELSLVAWGEHADALRPFPGVDVQARDGQLWVRSPFVSEGYLQPEHVLRSEGGWTSVGDRGEVVDGRVVVLGRSGGITTAGATVRVADIEHVLRPLAIGEVVVVGLPHPDLGEVVAAAVTDAGDVSRLTALAREQLIPAQRPRRWVHLDPMPTTSHDKVDRSAVRAALEATR</sequence>
<evidence type="ECO:0000256" key="2">
    <source>
        <dbReference type="ARBA" id="ARBA00022598"/>
    </source>
</evidence>
<name>A0A4P6MPU3_9MICO</name>
<dbReference type="PANTHER" id="PTHR43201">
    <property type="entry name" value="ACYL-COA SYNTHETASE"/>
    <property type="match status" value="1"/>
</dbReference>
<comment type="similarity">
    <text evidence="1">Belongs to the ATP-dependent AMP-binding enzyme family.</text>
</comment>
<evidence type="ECO:0000259" key="4">
    <source>
        <dbReference type="Pfam" id="PF13193"/>
    </source>
</evidence>
<dbReference type="SUPFAM" id="SSF56801">
    <property type="entry name" value="Acetyl-CoA synthetase-like"/>
    <property type="match status" value="1"/>
</dbReference>
<dbReference type="InterPro" id="IPR042099">
    <property type="entry name" value="ANL_N_sf"/>
</dbReference>
<dbReference type="InterPro" id="IPR045851">
    <property type="entry name" value="AMP-bd_C_sf"/>
</dbReference>
<dbReference type="OrthoDB" id="5240965at2"/>
<dbReference type="PANTHER" id="PTHR43201:SF5">
    <property type="entry name" value="MEDIUM-CHAIN ACYL-COA LIGASE ACSF2, MITOCHONDRIAL"/>
    <property type="match status" value="1"/>
</dbReference>
<reference evidence="5 6" key="1">
    <citation type="submission" date="2019-02" db="EMBL/GenBank/DDBJ databases">
        <title>Genomic data mining of an Antarctic deep-sea actinobacterium, Janibacterlimosus P3-3-X1.</title>
        <authorList>
            <person name="Liao L."/>
            <person name="Chen B."/>
        </authorList>
    </citation>
    <scope>NUCLEOTIDE SEQUENCE [LARGE SCALE GENOMIC DNA]</scope>
    <source>
        <strain evidence="5 6">P3-3-X1</strain>
    </source>
</reference>
<dbReference type="AlphaFoldDB" id="A0A4P6MPU3"/>
<dbReference type="STRING" id="1216970.GCA_001570985_00367"/>
<dbReference type="Gene3D" id="3.40.50.12780">
    <property type="entry name" value="N-terminal domain of ligase-like"/>
    <property type="match status" value="1"/>
</dbReference>